<keyword evidence="1" id="KW-0472">Membrane</keyword>
<proteinExistence type="predicted"/>
<gene>
    <name evidence="2" type="ORF">HanXRQr2_Chr15g0722751</name>
</gene>
<comment type="caution">
    <text evidence="2">The sequence shown here is derived from an EMBL/GenBank/DDBJ whole genome shotgun (WGS) entry which is preliminary data.</text>
</comment>
<dbReference type="Proteomes" id="UP000215914">
    <property type="component" value="Unassembled WGS sequence"/>
</dbReference>
<evidence type="ECO:0000313" key="2">
    <source>
        <dbReference type="EMBL" id="KAF5767059.1"/>
    </source>
</evidence>
<organism evidence="2 3">
    <name type="scientific">Helianthus annuus</name>
    <name type="common">Common sunflower</name>
    <dbReference type="NCBI Taxonomy" id="4232"/>
    <lineage>
        <taxon>Eukaryota</taxon>
        <taxon>Viridiplantae</taxon>
        <taxon>Streptophyta</taxon>
        <taxon>Embryophyta</taxon>
        <taxon>Tracheophyta</taxon>
        <taxon>Spermatophyta</taxon>
        <taxon>Magnoliopsida</taxon>
        <taxon>eudicotyledons</taxon>
        <taxon>Gunneridae</taxon>
        <taxon>Pentapetalae</taxon>
        <taxon>asterids</taxon>
        <taxon>campanulids</taxon>
        <taxon>Asterales</taxon>
        <taxon>Asteraceae</taxon>
        <taxon>Asteroideae</taxon>
        <taxon>Heliantheae alliance</taxon>
        <taxon>Heliantheae</taxon>
        <taxon>Helianthus</taxon>
    </lineage>
</organism>
<keyword evidence="1" id="KW-1133">Transmembrane helix</keyword>
<feature type="transmembrane region" description="Helical" evidence="1">
    <location>
        <begin position="99"/>
        <end position="122"/>
    </location>
</feature>
<accession>A0A9K3E6P3</accession>
<feature type="transmembrane region" description="Helical" evidence="1">
    <location>
        <begin position="613"/>
        <end position="633"/>
    </location>
</feature>
<reference evidence="2" key="1">
    <citation type="journal article" date="2017" name="Nature">
        <title>The sunflower genome provides insights into oil metabolism, flowering and Asterid evolution.</title>
        <authorList>
            <person name="Badouin H."/>
            <person name="Gouzy J."/>
            <person name="Grassa C.J."/>
            <person name="Murat F."/>
            <person name="Staton S.E."/>
            <person name="Cottret L."/>
            <person name="Lelandais-Briere C."/>
            <person name="Owens G.L."/>
            <person name="Carrere S."/>
            <person name="Mayjonade B."/>
            <person name="Legrand L."/>
            <person name="Gill N."/>
            <person name="Kane N.C."/>
            <person name="Bowers J.E."/>
            <person name="Hubner S."/>
            <person name="Bellec A."/>
            <person name="Berard A."/>
            <person name="Berges H."/>
            <person name="Blanchet N."/>
            <person name="Boniface M.C."/>
            <person name="Brunel D."/>
            <person name="Catrice O."/>
            <person name="Chaidir N."/>
            <person name="Claudel C."/>
            <person name="Donnadieu C."/>
            <person name="Faraut T."/>
            <person name="Fievet G."/>
            <person name="Helmstetter N."/>
            <person name="King M."/>
            <person name="Knapp S.J."/>
            <person name="Lai Z."/>
            <person name="Le Paslier M.C."/>
            <person name="Lippi Y."/>
            <person name="Lorenzon L."/>
            <person name="Mandel J.R."/>
            <person name="Marage G."/>
            <person name="Marchand G."/>
            <person name="Marquand E."/>
            <person name="Bret-Mestries E."/>
            <person name="Morien E."/>
            <person name="Nambeesan S."/>
            <person name="Nguyen T."/>
            <person name="Pegot-Espagnet P."/>
            <person name="Pouilly N."/>
            <person name="Raftis F."/>
            <person name="Sallet E."/>
            <person name="Schiex T."/>
            <person name="Thomas J."/>
            <person name="Vandecasteele C."/>
            <person name="Vares D."/>
            <person name="Vear F."/>
            <person name="Vautrin S."/>
            <person name="Crespi M."/>
            <person name="Mangin B."/>
            <person name="Burke J.M."/>
            <person name="Salse J."/>
            <person name="Munos S."/>
            <person name="Vincourt P."/>
            <person name="Rieseberg L.H."/>
            <person name="Langlade N.B."/>
        </authorList>
    </citation>
    <scope>NUCLEOTIDE SEQUENCE</scope>
    <source>
        <tissue evidence="2">Leaves</tissue>
    </source>
</reference>
<dbReference type="AlphaFoldDB" id="A0A9K3E6P3"/>
<keyword evidence="1" id="KW-0812">Transmembrane</keyword>
<dbReference type="EMBL" id="MNCJ02000330">
    <property type="protein sequence ID" value="KAF5767059.1"/>
    <property type="molecule type" value="Genomic_DNA"/>
</dbReference>
<feature type="transmembrane region" description="Helical" evidence="1">
    <location>
        <begin position="46"/>
        <end position="79"/>
    </location>
</feature>
<sequence length="724" mass="85181">MKLLRFLLSSWNWLVMWAAMFDLRELFMRESFFGDENHYTQFAKSLVTYTITVVAGLGWVGVWAGLAYLVCWLWVGLILGWFGDIRGGWVDKPDSFSRSHLVVCFYLFVWSVGVVSIPLPFLYHRLLVGGHKRCWLLVFMSGIFLNQGVIRQDWLGGLSFRCSPPCTHTPMPETVIGSRSLVVVFNPVFRWDWAVGWDNCWGFNYSSNWWLECLLVLSNMMYRTLGRWIFHLLRTYKSWKHHRWGVNINWQRCRSDSLQTAALGSRGTMGTLVNLGGDKIIFSMLLDLDFCIMYLKSVKSWLHEIRLHWRTTSMYTQLFWPRGSFVIKGWVKLFTLLCKLGWKFHLWDFVQLVKKYGSSRSQQRQQKCAGKMWACYWTCIFWVGITVCWKLYEVCFKHWQPNTCYCLQKMMMKPDLLLDCPRGIYVFSGWDRSNPGLLCAWWVLSRLCYTLRGCHKGLGQPISLPSLLFSHQGWFVNIKCSFYRQWRISLLLLPKYSRNQSMQKWLCGDEKIYAPNWCWLFNRMSMLLSDLDRDIMFAYPRVWCNQVLHKTVADVLWLCLSWIAQEFSAFGLRVSPLWWCFVDWFRVRLLSLGPGEKAASFMGRSIKCRRHDLICGLAVMFGKALICWTKLYYWTSKLGHVLLGCHRMKTKQQLGYRNYSLHRYYFLYSLICYMGTIVLFCNGSVFPCRSRFVFIPSLGSTVSYFWSPKVVLGDMTGGMPPIKV</sequence>
<dbReference type="Gramene" id="mRNA:HanXRQr2_Chr15g0722751">
    <property type="protein sequence ID" value="mRNA:HanXRQr2_Chr15g0722751"/>
    <property type="gene ID" value="HanXRQr2_Chr15g0722751"/>
</dbReference>
<reference evidence="2" key="2">
    <citation type="submission" date="2020-06" db="EMBL/GenBank/DDBJ databases">
        <title>Helianthus annuus Genome sequencing and assembly Release 2.</title>
        <authorList>
            <person name="Gouzy J."/>
            <person name="Langlade N."/>
            <person name="Munos S."/>
        </authorList>
    </citation>
    <scope>NUCLEOTIDE SEQUENCE</scope>
    <source>
        <tissue evidence="2">Leaves</tissue>
    </source>
</reference>
<feature type="transmembrane region" description="Helical" evidence="1">
    <location>
        <begin position="665"/>
        <end position="686"/>
    </location>
</feature>
<evidence type="ECO:0000256" key="1">
    <source>
        <dbReference type="SAM" id="Phobius"/>
    </source>
</evidence>
<keyword evidence="3" id="KW-1185">Reference proteome</keyword>
<evidence type="ECO:0000313" key="3">
    <source>
        <dbReference type="Proteomes" id="UP000215914"/>
    </source>
</evidence>
<name>A0A9K3E6P3_HELAN</name>
<protein>
    <submittedName>
        <fullName evidence="2">Uncharacterized protein</fullName>
    </submittedName>
</protein>